<feature type="region of interest" description="Disordered" evidence="8">
    <location>
        <begin position="492"/>
        <end position="543"/>
    </location>
</feature>
<evidence type="ECO:0000259" key="9">
    <source>
        <dbReference type="PROSITE" id="PS50222"/>
    </source>
</evidence>
<dbReference type="GO" id="GO:0005886">
    <property type="term" value="C:plasma membrane"/>
    <property type="evidence" value="ECO:0007669"/>
    <property type="project" value="UniProtKB-SubCell"/>
</dbReference>
<evidence type="ECO:0000256" key="6">
    <source>
        <dbReference type="ARBA" id="ARBA00023136"/>
    </source>
</evidence>
<dbReference type="InterPro" id="IPR040140">
    <property type="entry name" value="Nkd-like"/>
</dbReference>
<feature type="compositionally biased region" description="Basic residues" evidence="8">
    <location>
        <begin position="391"/>
        <end position="411"/>
    </location>
</feature>
<comment type="subcellular location">
    <subcellularLocation>
        <location evidence="7">Cell membrane</location>
    </subcellularLocation>
    <subcellularLocation>
        <location evidence="7">Cytoplasm</location>
    </subcellularLocation>
</comment>
<accession>A0AAV2QZS5</accession>
<dbReference type="GO" id="GO:0016055">
    <property type="term" value="P:Wnt signaling pathway"/>
    <property type="evidence" value="ECO:0007669"/>
    <property type="project" value="UniProtKB-UniRule"/>
</dbReference>
<dbReference type="PANTHER" id="PTHR22611">
    <property type="entry name" value="PROTEIN NAKED CUTICLE"/>
    <property type="match status" value="1"/>
</dbReference>
<feature type="compositionally biased region" description="Basic residues" evidence="8">
    <location>
        <begin position="508"/>
        <end position="519"/>
    </location>
</feature>
<feature type="compositionally biased region" description="Pro residues" evidence="8">
    <location>
        <begin position="371"/>
        <end position="387"/>
    </location>
</feature>
<comment type="caution">
    <text evidence="10">The sequence shown here is derived from an EMBL/GenBank/DDBJ whole genome shotgun (WGS) entry which is preliminary data.</text>
</comment>
<keyword evidence="6" id="KW-0472">Membrane</keyword>
<feature type="domain" description="EF-hand" evidence="9">
    <location>
        <begin position="137"/>
        <end position="172"/>
    </location>
</feature>
<proteinExistence type="inferred from homology"/>
<organism evidence="10 11">
    <name type="scientific">Meganyctiphanes norvegica</name>
    <name type="common">Northern krill</name>
    <name type="synonym">Thysanopoda norvegica</name>
    <dbReference type="NCBI Taxonomy" id="48144"/>
    <lineage>
        <taxon>Eukaryota</taxon>
        <taxon>Metazoa</taxon>
        <taxon>Ecdysozoa</taxon>
        <taxon>Arthropoda</taxon>
        <taxon>Crustacea</taxon>
        <taxon>Multicrustacea</taxon>
        <taxon>Malacostraca</taxon>
        <taxon>Eumalacostraca</taxon>
        <taxon>Eucarida</taxon>
        <taxon>Euphausiacea</taxon>
        <taxon>Euphausiidae</taxon>
        <taxon>Meganyctiphanes</taxon>
    </lineage>
</organism>
<dbReference type="PROSITE" id="PS50222">
    <property type="entry name" value="EF_HAND_2"/>
    <property type="match status" value="1"/>
</dbReference>
<dbReference type="InterPro" id="IPR002048">
    <property type="entry name" value="EF_hand_dom"/>
</dbReference>
<evidence type="ECO:0000256" key="4">
    <source>
        <dbReference type="ARBA" id="ARBA00022687"/>
    </source>
</evidence>
<keyword evidence="2 7" id="KW-1003">Cell membrane</keyword>
<dbReference type="GO" id="GO:0090090">
    <property type="term" value="P:negative regulation of canonical Wnt signaling pathway"/>
    <property type="evidence" value="ECO:0007669"/>
    <property type="project" value="UniProtKB-ARBA"/>
</dbReference>
<evidence type="ECO:0000313" key="11">
    <source>
        <dbReference type="Proteomes" id="UP001497623"/>
    </source>
</evidence>
<feature type="compositionally biased region" description="Basic and acidic residues" evidence="8">
    <location>
        <begin position="212"/>
        <end position="223"/>
    </location>
</feature>
<name>A0AAV2QZS5_MEGNR</name>
<evidence type="ECO:0000256" key="2">
    <source>
        <dbReference type="ARBA" id="ARBA00022475"/>
    </source>
</evidence>
<evidence type="ECO:0000256" key="3">
    <source>
        <dbReference type="ARBA" id="ARBA00022490"/>
    </source>
</evidence>
<keyword evidence="4 7" id="KW-0879">Wnt signaling pathway</keyword>
<feature type="region of interest" description="Disordered" evidence="8">
    <location>
        <begin position="368"/>
        <end position="448"/>
    </location>
</feature>
<dbReference type="AlphaFoldDB" id="A0AAV2QZS5"/>
<comment type="similarity">
    <text evidence="1 7">Belongs to the NKD family.</text>
</comment>
<keyword evidence="5" id="KW-0479">Metal-binding</keyword>
<keyword evidence="11" id="KW-1185">Reference proteome</keyword>
<dbReference type="EMBL" id="CAXKWB010012546">
    <property type="protein sequence ID" value="CAL4104961.1"/>
    <property type="molecule type" value="Genomic_DNA"/>
</dbReference>
<reference evidence="10 11" key="1">
    <citation type="submission" date="2024-05" db="EMBL/GenBank/DDBJ databases">
        <authorList>
            <person name="Wallberg A."/>
        </authorList>
    </citation>
    <scope>NUCLEOTIDE SEQUENCE [LARGE SCALE GENOMIC DNA]</scope>
</reference>
<feature type="region of interest" description="Disordered" evidence="8">
    <location>
        <begin position="194"/>
        <end position="247"/>
    </location>
</feature>
<evidence type="ECO:0000256" key="7">
    <source>
        <dbReference type="RuleBase" id="RU367060"/>
    </source>
</evidence>
<sequence>MANSFVKWCRTKLLNGYKHMHVVNVEEGGGRSDTETLVRACEEELLLTSCSSTPTPGAHYHTHPNPAYLTSGHTTTCNTSTTRLSPGSQRGRTFASQGRTWQATFTNNNTINNNNNNTHMTPTYVEEVSCDVSVAAGEADRQEFSFTLYDFDGHGKVTKDDISGLVRTIYDAVGSSLSLPPSGSRTIRVKLTVAPENKTNKDDSQSQTGLQPEERDKQHRCCGGDDVEEDFHRSHRRRRTRRRSTSLQRHELLQIIQANMEKNNLYYTPLNRHHDHTRHDGHSQRRRKKHNGGCGCAHNSTGSPPDPAQVKARLMESDCPCHHTHYHTHTHPVTNTTNNNCKRHYRSRSHDLTNDSPHVFRYHLLDKTFQPLPPSNTPDQPPSPPNPNISHKFHGHQHSHLRHQHHHHHRSHSFDGGDTKNSSPRGRRPYRRSNSHQSSQHTPQQGRKSEVLIEMSPHHNKHRHREADHARAMSQVVAWLERGSLLDSSLNSSNAGGSCDTSTGGQNHHVHQHIHHHYHHYNETKPISPVGDQQTLDVPHLLI</sequence>
<feature type="compositionally biased region" description="Basic residues" evidence="8">
    <location>
        <begin position="425"/>
        <end position="434"/>
    </location>
</feature>
<keyword evidence="3" id="KW-0963">Cytoplasm</keyword>
<comment type="function">
    <text evidence="7">Cell autonomous antagonist of the canonical Wnt signaling pathway.</text>
</comment>
<dbReference type="Proteomes" id="UP001497623">
    <property type="component" value="Unassembled WGS sequence"/>
</dbReference>
<evidence type="ECO:0000256" key="5">
    <source>
        <dbReference type="ARBA" id="ARBA00022723"/>
    </source>
</evidence>
<evidence type="ECO:0000313" key="10">
    <source>
        <dbReference type="EMBL" id="CAL4104961.1"/>
    </source>
</evidence>
<feature type="compositionally biased region" description="Basic residues" evidence="8">
    <location>
        <begin position="233"/>
        <end position="244"/>
    </location>
</feature>
<dbReference type="PANTHER" id="PTHR22611:SF9">
    <property type="entry name" value="PROTEIN NAKED CUTICLE"/>
    <property type="match status" value="1"/>
</dbReference>
<protein>
    <recommendedName>
        <fullName evidence="7">Protein naked cuticle homolog</fullName>
    </recommendedName>
</protein>
<dbReference type="GO" id="GO:0005509">
    <property type="term" value="F:calcium ion binding"/>
    <property type="evidence" value="ECO:0007669"/>
    <property type="project" value="InterPro"/>
</dbReference>
<gene>
    <name evidence="10" type="ORF">MNOR_LOCUS17898</name>
</gene>
<dbReference type="GO" id="GO:0005737">
    <property type="term" value="C:cytoplasm"/>
    <property type="evidence" value="ECO:0007669"/>
    <property type="project" value="UniProtKB-SubCell"/>
</dbReference>
<feature type="region of interest" description="Disordered" evidence="8">
    <location>
        <begin position="275"/>
        <end position="305"/>
    </location>
</feature>
<evidence type="ECO:0000256" key="8">
    <source>
        <dbReference type="SAM" id="MobiDB-lite"/>
    </source>
</evidence>
<feature type="compositionally biased region" description="Polar residues" evidence="8">
    <location>
        <begin position="436"/>
        <end position="446"/>
    </location>
</feature>
<evidence type="ECO:0000256" key="1">
    <source>
        <dbReference type="ARBA" id="ARBA00007081"/>
    </source>
</evidence>